<dbReference type="SUPFAM" id="SSF54427">
    <property type="entry name" value="NTF2-like"/>
    <property type="match status" value="1"/>
</dbReference>
<dbReference type="RefSeq" id="WP_100388540.1">
    <property type="nucleotide sequence ID" value="NZ_BMZU01000001.1"/>
</dbReference>
<evidence type="ECO:0000313" key="4">
    <source>
        <dbReference type="Proteomes" id="UP000231742"/>
    </source>
</evidence>
<dbReference type="Pfam" id="PF25976">
    <property type="entry name" value="LpqB_N"/>
    <property type="match status" value="1"/>
</dbReference>
<keyword evidence="1" id="KW-0812">Transmembrane</keyword>
<dbReference type="Proteomes" id="UP000231742">
    <property type="component" value="Unassembled WGS sequence"/>
</dbReference>
<evidence type="ECO:0000313" key="3">
    <source>
        <dbReference type="EMBL" id="PJJ81891.1"/>
    </source>
</evidence>
<dbReference type="InterPro" id="IPR032710">
    <property type="entry name" value="NTF2-like_dom_sf"/>
</dbReference>
<dbReference type="OrthoDB" id="5118128at2"/>
<name>A0A2M9D857_9MICO</name>
<sequence length="152" mass="16259">MTQEAARPDRTLAVILSVIATIVVIAIVVVFTRGGPTDIDPSTPEGVVQSYSRAMVASDFETARSFVSAGVLDECEEADRSPLQGLRMTVISTTIDGATAVVKVSLEQGSGSFGGSSYSYDDLFTLVEEGGDWKISTTPWELTYCYDQGFRG</sequence>
<feature type="domain" description="Lipoprotein LpqB N-terminal" evidence="2">
    <location>
        <begin position="42"/>
        <end position="143"/>
    </location>
</feature>
<dbReference type="InterPro" id="IPR059026">
    <property type="entry name" value="LpqB_N"/>
</dbReference>
<reference evidence="3 4" key="1">
    <citation type="submission" date="2017-11" db="EMBL/GenBank/DDBJ databases">
        <title>Genomic Encyclopedia of Archaeal and Bacterial Type Strains, Phase II (KMG-II): From Individual Species to Whole Genera.</title>
        <authorList>
            <person name="Goeker M."/>
        </authorList>
    </citation>
    <scope>NUCLEOTIDE SEQUENCE [LARGE SCALE GENOMIC DNA]</scope>
    <source>
        <strain evidence="3 4">DSM 16400</strain>
    </source>
</reference>
<keyword evidence="1" id="KW-1133">Transmembrane helix</keyword>
<evidence type="ECO:0000259" key="2">
    <source>
        <dbReference type="Pfam" id="PF25976"/>
    </source>
</evidence>
<proteinExistence type="predicted"/>
<organism evidence="3 4">
    <name type="scientific">Salinibacterium amurskyense</name>
    <dbReference type="NCBI Taxonomy" id="205941"/>
    <lineage>
        <taxon>Bacteria</taxon>
        <taxon>Bacillati</taxon>
        <taxon>Actinomycetota</taxon>
        <taxon>Actinomycetes</taxon>
        <taxon>Micrococcales</taxon>
        <taxon>Microbacteriaceae</taxon>
        <taxon>Salinibacterium</taxon>
    </lineage>
</organism>
<keyword evidence="1" id="KW-0472">Membrane</keyword>
<accession>A0A2M9D857</accession>
<dbReference type="AlphaFoldDB" id="A0A2M9D857"/>
<gene>
    <name evidence="3" type="ORF">CLV85_1075</name>
</gene>
<dbReference type="Gene3D" id="3.10.450.50">
    <property type="match status" value="1"/>
</dbReference>
<feature type="transmembrane region" description="Helical" evidence="1">
    <location>
        <begin position="12"/>
        <end position="31"/>
    </location>
</feature>
<dbReference type="EMBL" id="PGFH01000001">
    <property type="protein sequence ID" value="PJJ81891.1"/>
    <property type="molecule type" value="Genomic_DNA"/>
</dbReference>
<comment type="caution">
    <text evidence="3">The sequence shown here is derived from an EMBL/GenBank/DDBJ whole genome shotgun (WGS) entry which is preliminary data.</text>
</comment>
<evidence type="ECO:0000256" key="1">
    <source>
        <dbReference type="SAM" id="Phobius"/>
    </source>
</evidence>
<keyword evidence="4" id="KW-1185">Reference proteome</keyword>
<protein>
    <recommendedName>
        <fullName evidence="2">Lipoprotein LpqB N-terminal domain-containing protein</fullName>
    </recommendedName>
</protein>